<evidence type="ECO:0000313" key="2">
    <source>
        <dbReference type="Proteomes" id="UP000198756"/>
    </source>
</evidence>
<protein>
    <recommendedName>
        <fullName evidence="3">Lipoprotein</fullName>
    </recommendedName>
</protein>
<evidence type="ECO:0008006" key="3">
    <source>
        <dbReference type="Google" id="ProtNLM"/>
    </source>
</evidence>
<dbReference type="AlphaFoldDB" id="A0A1G5YH61"/>
<proteinExistence type="predicted"/>
<evidence type="ECO:0000313" key="1">
    <source>
        <dbReference type="EMBL" id="SDA81357.1"/>
    </source>
</evidence>
<dbReference type="EMBL" id="FMXE01000016">
    <property type="protein sequence ID" value="SDA81357.1"/>
    <property type="molecule type" value="Genomic_DNA"/>
</dbReference>
<dbReference type="Proteomes" id="UP000198756">
    <property type="component" value="Unassembled WGS sequence"/>
</dbReference>
<accession>A0A1G5YH61</accession>
<gene>
    <name evidence="1" type="ORF">SAMN03080617_02515</name>
</gene>
<sequence>MKKSFYSPLILGLFSTLIFSCTETDPIVPEPNLAVVEDEFKINSAFEDLDFLTLDVLQRSGLGLRTQSTADLCANASVTHNQNSKKITIDFGTGCTSPNGVIRKGKILLSYTGSNFLFPGTSIITTFEGYEVNGLIIQGTRTITNAGIDLINSKVSLNVKIEKGSITWPDNSKVTYNSTQNRQITLATSGYEASVTGSATGKSRKGIDYTATVTEPLIIKEDCARKGIYIPSLGVLAFSYQGVAVSVHYGFGTCDKVVEIRYPGGAKEITLD</sequence>
<dbReference type="OrthoDB" id="1114031at2"/>
<reference evidence="2" key="1">
    <citation type="submission" date="2016-10" db="EMBL/GenBank/DDBJ databases">
        <authorList>
            <person name="Varghese N."/>
            <person name="Submissions S."/>
        </authorList>
    </citation>
    <scope>NUCLEOTIDE SEQUENCE [LARGE SCALE GENOMIC DNA]</scope>
    <source>
        <strain evidence="2">DSM 22703</strain>
    </source>
</reference>
<dbReference type="STRING" id="279824.SAMN03080617_02515"/>
<name>A0A1G5YH61_9BACT</name>
<keyword evidence="2" id="KW-1185">Reference proteome</keyword>
<dbReference type="RefSeq" id="WP_092730456.1">
    <property type="nucleotide sequence ID" value="NZ_FMXE01000016.1"/>
</dbReference>
<dbReference type="PROSITE" id="PS51257">
    <property type="entry name" value="PROKAR_LIPOPROTEIN"/>
    <property type="match status" value="1"/>
</dbReference>
<organism evidence="1 2">
    <name type="scientific">Algoriphagus alkaliphilus</name>
    <dbReference type="NCBI Taxonomy" id="279824"/>
    <lineage>
        <taxon>Bacteria</taxon>
        <taxon>Pseudomonadati</taxon>
        <taxon>Bacteroidota</taxon>
        <taxon>Cytophagia</taxon>
        <taxon>Cytophagales</taxon>
        <taxon>Cyclobacteriaceae</taxon>
        <taxon>Algoriphagus</taxon>
    </lineage>
</organism>